<comment type="similarity">
    <text evidence="1">Belongs to the cornifelin family.</text>
</comment>
<dbReference type="AlphaFoldDB" id="A0A671W2J1"/>
<dbReference type="Ensembl" id="ENSSAUT00010035114.1">
    <property type="protein sequence ID" value="ENSSAUP00010033328.1"/>
    <property type="gene ID" value="ENSSAUG00010014157.1"/>
</dbReference>
<dbReference type="GeneTree" id="ENSGT00940000163927"/>
<organism evidence="2 3">
    <name type="scientific">Sparus aurata</name>
    <name type="common">Gilthead sea bream</name>
    <dbReference type="NCBI Taxonomy" id="8175"/>
    <lineage>
        <taxon>Eukaryota</taxon>
        <taxon>Metazoa</taxon>
        <taxon>Chordata</taxon>
        <taxon>Craniata</taxon>
        <taxon>Vertebrata</taxon>
        <taxon>Euteleostomi</taxon>
        <taxon>Actinopterygii</taxon>
        <taxon>Neopterygii</taxon>
        <taxon>Teleostei</taxon>
        <taxon>Neoteleostei</taxon>
        <taxon>Acanthomorphata</taxon>
        <taxon>Eupercaria</taxon>
        <taxon>Spariformes</taxon>
        <taxon>Sparidae</taxon>
        <taxon>Sparus</taxon>
    </lineage>
</organism>
<accession>A0A671W2J1</accession>
<protein>
    <submittedName>
        <fullName evidence="2">Plac8 onzin related protein 1</fullName>
    </submittedName>
</protein>
<evidence type="ECO:0000256" key="1">
    <source>
        <dbReference type="ARBA" id="ARBA00009024"/>
    </source>
</evidence>
<name>A0A671W2J1_SPAAU</name>
<dbReference type="InParanoid" id="A0A671W2J1"/>
<reference evidence="2" key="1">
    <citation type="submission" date="2021-04" db="EMBL/GenBank/DDBJ databases">
        <authorList>
            <consortium name="Wellcome Sanger Institute Data Sharing"/>
        </authorList>
    </citation>
    <scope>NUCLEOTIDE SEQUENCE [LARGE SCALE GENOMIC DNA]</scope>
</reference>
<evidence type="ECO:0000313" key="2">
    <source>
        <dbReference type="Ensembl" id="ENSSAUP00010033328.1"/>
    </source>
</evidence>
<dbReference type="Pfam" id="PF04749">
    <property type="entry name" value="PLAC8"/>
    <property type="match status" value="1"/>
</dbReference>
<reference evidence="2" key="3">
    <citation type="submission" date="2025-09" db="UniProtKB">
        <authorList>
            <consortium name="Ensembl"/>
        </authorList>
    </citation>
    <scope>IDENTIFICATION</scope>
</reference>
<dbReference type="InterPro" id="IPR006461">
    <property type="entry name" value="PLAC_motif_containing"/>
</dbReference>
<proteinExistence type="inferred from homology"/>
<dbReference type="OMA" id="ERHYTIV"/>
<evidence type="ECO:0000313" key="3">
    <source>
        <dbReference type="Proteomes" id="UP000472265"/>
    </source>
</evidence>
<keyword evidence="3" id="KW-1185">Reference proteome</keyword>
<sequence length="119" mass="13729">MQNCKVSQFRWVTALWESSYVVHFSCLFCSQGCCGLFCFPCMQCQTASDYGWCFCMPVLDSFCCVVSYLLRSNIRERHGIAGSSFDDCIKISCCYPCVWCQMNREGFCPIFDSLLQIKY</sequence>
<reference evidence="2" key="2">
    <citation type="submission" date="2025-08" db="UniProtKB">
        <authorList>
            <consortium name="Ensembl"/>
        </authorList>
    </citation>
    <scope>IDENTIFICATION</scope>
</reference>
<dbReference type="Proteomes" id="UP000472265">
    <property type="component" value="Chromosome 10"/>
</dbReference>